<accession>A0A4R0GP90</accession>
<dbReference type="Pfam" id="PF14310">
    <property type="entry name" value="Fn3-like"/>
    <property type="match status" value="1"/>
</dbReference>
<dbReference type="PANTHER" id="PTHR42715:SF10">
    <property type="entry name" value="BETA-GLUCOSIDASE"/>
    <property type="match status" value="1"/>
</dbReference>
<dbReference type="Pfam" id="PF00933">
    <property type="entry name" value="Glyco_hydro_3"/>
    <property type="match status" value="1"/>
</dbReference>
<reference evidence="7 8" key="1">
    <citation type="submission" date="2019-02" db="EMBL/GenBank/DDBJ databases">
        <title>Jishengella sp. nov., isolated from a root of Zingiber montanum.</title>
        <authorList>
            <person name="Kuncharoen N."/>
            <person name="Kudo T."/>
            <person name="Masahiro Y."/>
            <person name="Ohkuma M."/>
            <person name="Tanasupawat S."/>
        </authorList>
    </citation>
    <scope>NUCLEOTIDE SEQUENCE [LARGE SCALE GENOMIC DNA]</scope>
    <source>
        <strain evidence="7 8">PLAI 1-1</strain>
    </source>
</reference>
<dbReference type="Pfam" id="PF01915">
    <property type="entry name" value="Glyco_hydro_3_C"/>
    <property type="match status" value="1"/>
</dbReference>
<dbReference type="InterPro" id="IPR001764">
    <property type="entry name" value="Glyco_hydro_3_N"/>
</dbReference>
<evidence type="ECO:0000313" key="8">
    <source>
        <dbReference type="Proteomes" id="UP000292274"/>
    </source>
</evidence>
<dbReference type="FunFam" id="2.60.40.10:FF:000495">
    <property type="entry name" value="Periplasmic beta-glucosidase"/>
    <property type="match status" value="1"/>
</dbReference>
<dbReference type="InterPro" id="IPR026891">
    <property type="entry name" value="Fn3-like"/>
</dbReference>
<dbReference type="OrthoDB" id="3304319at2"/>
<dbReference type="InterPro" id="IPR017853">
    <property type="entry name" value="GH"/>
</dbReference>
<dbReference type="RefSeq" id="WP_131303116.1">
    <property type="nucleotide sequence ID" value="NZ_SJJR01000004.1"/>
</dbReference>
<comment type="similarity">
    <text evidence="1">Belongs to the glycosyl hydrolase 3 family.</text>
</comment>
<organism evidence="7 8">
    <name type="scientific">Micromonospora zingiberis</name>
    <dbReference type="NCBI Taxonomy" id="2053011"/>
    <lineage>
        <taxon>Bacteria</taxon>
        <taxon>Bacillati</taxon>
        <taxon>Actinomycetota</taxon>
        <taxon>Actinomycetes</taxon>
        <taxon>Micromonosporales</taxon>
        <taxon>Micromonosporaceae</taxon>
        <taxon>Micromonospora</taxon>
    </lineage>
</organism>
<dbReference type="InterPro" id="IPR013783">
    <property type="entry name" value="Ig-like_fold"/>
</dbReference>
<name>A0A4R0GP90_9ACTN</name>
<comment type="caution">
    <text evidence="7">The sequence shown here is derived from an EMBL/GenBank/DDBJ whole genome shotgun (WGS) entry which is preliminary data.</text>
</comment>
<sequence>MTEVRQVVGASAPTQTDPRHDRPDGRDGPDGESRVRDLLGRMTIEEKVAQLVGFWEKEEGEAVAPLQGEFADVGRLETFSRNGLGHLTRAYGTRPVDAAARAGWLWKFQSKLVTGTRLGIPAIVHEECLTGLSAWKAATFPTPLAWGAAFDPDLVTEMAAAIGTSMRALGIHQGLAPVLDVIRDPRWGRVDECIAEDPYLVGTLGTSYVRGLQSQGVHATLKHFVGYSASRAGRNFAPVHAGPREIADVLLLPFEMAVLDGDVRSVMHSYAEIDGVPVAADASLLTGVLRDRWGFDGTVVADYFGVAFLNLLHHVAGDHAEAAVQALTAGVDIELPTGDAYLTLVESVRGGRVDEALVDRAVLRVLRQKLELGLLDATFGDEPAEQVDLDSPEHRAIARRLAEKSVVLVANQGVLPLPAGRRVAVVGPNADREAALFGCYSFLNHVLAQHPGVETGIEVPTVLDALRGEFGAGQVSWARGCDVDTEDRSGFAEAVATASAADVAVLVVGDHAGLFGRGTVGEGCDRDDLELPGVQRELVEAVAATGTPVVLVLLTGRPYALGWALSRCAAVVQAFFPGEEGAGAIAGVLSGRVNPSGRLPVTLPGSAGAQPYSYLHPTLGEGSEVTNLPATPVAPFGHGLSYTTFAYADLTVPATVPTDGTVQVSVRVTNTGPVAGEEVVQLYGRDLVASVTRPVAQLLGYHRLHLEPGQSVTVELSVPTTRLAFSDRTLTRVVEPGDVDLWVGTSAHRAAQARTTLVGGLAPVTNTSPRWTTSQLR</sequence>
<dbReference type="EMBL" id="SJJR01000004">
    <property type="protein sequence ID" value="TCB98532.1"/>
    <property type="molecule type" value="Genomic_DNA"/>
</dbReference>
<dbReference type="SUPFAM" id="SSF51445">
    <property type="entry name" value="(Trans)glycosidases"/>
    <property type="match status" value="1"/>
</dbReference>
<dbReference type="Proteomes" id="UP000292274">
    <property type="component" value="Unassembled WGS sequence"/>
</dbReference>
<dbReference type="InterPro" id="IPR036962">
    <property type="entry name" value="Glyco_hydro_3_N_sf"/>
</dbReference>
<dbReference type="SMART" id="SM01217">
    <property type="entry name" value="Fn3_like"/>
    <property type="match status" value="1"/>
</dbReference>
<evidence type="ECO:0000256" key="4">
    <source>
        <dbReference type="ARBA" id="ARBA00074219"/>
    </source>
</evidence>
<feature type="compositionally biased region" description="Basic and acidic residues" evidence="5">
    <location>
        <begin position="17"/>
        <end position="32"/>
    </location>
</feature>
<dbReference type="PRINTS" id="PR00133">
    <property type="entry name" value="GLHYDRLASE3"/>
</dbReference>
<evidence type="ECO:0000256" key="3">
    <source>
        <dbReference type="ARBA" id="ARBA00058905"/>
    </source>
</evidence>
<evidence type="ECO:0000256" key="5">
    <source>
        <dbReference type="SAM" id="MobiDB-lite"/>
    </source>
</evidence>
<dbReference type="Gene3D" id="2.60.40.10">
    <property type="entry name" value="Immunoglobulins"/>
    <property type="match status" value="1"/>
</dbReference>
<dbReference type="PANTHER" id="PTHR42715">
    <property type="entry name" value="BETA-GLUCOSIDASE"/>
    <property type="match status" value="1"/>
</dbReference>
<dbReference type="InterPro" id="IPR036881">
    <property type="entry name" value="Glyco_hydro_3_C_sf"/>
</dbReference>
<evidence type="ECO:0000256" key="1">
    <source>
        <dbReference type="ARBA" id="ARBA00005336"/>
    </source>
</evidence>
<dbReference type="Gene3D" id="3.40.50.1700">
    <property type="entry name" value="Glycoside hydrolase family 3 C-terminal domain"/>
    <property type="match status" value="1"/>
</dbReference>
<keyword evidence="8" id="KW-1185">Reference proteome</keyword>
<dbReference type="Gene3D" id="3.20.20.300">
    <property type="entry name" value="Glycoside hydrolase, family 3, N-terminal domain"/>
    <property type="match status" value="1"/>
</dbReference>
<feature type="domain" description="Fibronectin type III-like" evidence="6">
    <location>
        <begin position="678"/>
        <end position="747"/>
    </location>
</feature>
<gene>
    <name evidence="7" type="ORF">E0H26_09185</name>
</gene>
<keyword evidence="2 7" id="KW-0378">Hydrolase</keyword>
<evidence type="ECO:0000259" key="6">
    <source>
        <dbReference type="SMART" id="SM01217"/>
    </source>
</evidence>
<comment type="function">
    <text evidence="3">Catalyzes the hydrolysis of a non-reducing terminal alpha-L-arabinopyranosidic linkage in ginsenoside Rb2 (alpha-L-arabinopyranosyl-(1-&gt;6)-alpha-D-glucopyranosyl) to release alpha-D-glucopyranosyl (Rd). It is not able to hydrolyze alpha-L-arabinofuranosyl-(1-&gt;6)-alpha-D-glucopyranosyl (Rc).</text>
</comment>
<feature type="region of interest" description="Disordered" evidence="5">
    <location>
        <begin position="1"/>
        <end position="32"/>
    </location>
</feature>
<dbReference type="AlphaFoldDB" id="A0A4R0GP90"/>
<dbReference type="GO" id="GO:0008422">
    <property type="term" value="F:beta-glucosidase activity"/>
    <property type="evidence" value="ECO:0007669"/>
    <property type="project" value="UniProtKB-ARBA"/>
</dbReference>
<dbReference type="InterPro" id="IPR050288">
    <property type="entry name" value="Cellulose_deg_GH3"/>
</dbReference>
<dbReference type="InterPro" id="IPR002772">
    <property type="entry name" value="Glyco_hydro_3_C"/>
</dbReference>
<dbReference type="SUPFAM" id="SSF52279">
    <property type="entry name" value="Beta-D-glucan exohydrolase, C-terminal domain"/>
    <property type="match status" value="1"/>
</dbReference>
<evidence type="ECO:0000256" key="2">
    <source>
        <dbReference type="ARBA" id="ARBA00022801"/>
    </source>
</evidence>
<evidence type="ECO:0000313" key="7">
    <source>
        <dbReference type="EMBL" id="TCB98532.1"/>
    </source>
</evidence>
<dbReference type="GO" id="GO:0005975">
    <property type="term" value="P:carbohydrate metabolic process"/>
    <property type="evidence" value="ECO:0007669"/>
    <property type="project" value="InterPro"/>
</dbReference>
<proteinExistence type="inferred from homology"/>
<protein>
    <recommendedName>
        <fullName evidence="4">Exo-alpha-(1-&gt;6)-L-arabinopyranosidase</fullName>
    </recommendedName>
</protein>